<dbReference type="Gene3D" id="2.170.130.10">
    <property type="entry name" value="TonB-dependent receptor, plug domain"/>
    <property type="match status" value="1"/>
</dbReference>
<evidence type="ECO:0000256" key="9">
    <source>
        <dbReference type="ARBA" id="ARBA00023237"/>
    </source>
</evidence>
<dbReference type="SUPFAM" id="SSF56935">
    <property type="entry name" value="Porins"/>
    <property type="match status" value="1"/>
</dbReference>
<evidence type="ECO:0000256" key="11">
    <source>
        <dbReference type="RuleBase" id="RU003357"/>
    </source>
</evidence>
<comment type="caution">
    <text evidence="15">The sequence shown here is derived from an EMBL/GenBank/DDBJ whole genome shotgun (WGS) entry which is preliminary data.</text>
</comment>
<name>A0ABY3CLW5_9FLAO</name>
<keyword evidence="4 10" id="KW-0812">Transmembrane</keyword>
<keyword evidence="3 10" id="KW-1134">Transmembrane beta strand</keyword>
<evidence type="ECO:0000256" key="8">
    <source>
        <dbReference type="ARBA" id="ARBA00023170"/>
    </source>
</evidence>
<proteinExistence type="inferred from homology"/>
<accession>A0ABY3CLW5</accession>
<organism evidence="15 16">
    <name type="scientific">Flavobacterium gawalongense</name>
    <dbReference type="NCBI Taxonomy" id="2594432"/>
    <lineage>
        <taxon>Bacteria</taxon>
        <taxon>Pseudomonadati</taxon>
        <taxon>Bacteroidota</taxon>
        <taxon>Flavobacteriia</taxon>
        <taxon>Flavobacteriales</taxon>
        <taxon>Flavobacteriaceae</taxon>
        <taxon>Flavobacterium</taxon>
    </lineage>
</organism>
<keyword evidence="9 10" id="KW-0998">Cell outer membrane</keyword>
<gene>
    <name evidence="15" type="ORF">FNW12_11245</name>
</gene>
<dbReference type="EMBL" id="VJZN01000018">
    <property type="protein sequence ID" value="TRX05233.1"/>
    <property type="molecule type" value="Genomic_DNA"/>
</dbReference>
<feature type="domain" description="TonB-dependent receptor plug" evidence="14">
    <location>
        <begin position="66"/>
        <end position="171"/>
    </location>
</feature>
<evidence type="ECO:0000256" key="4">
    <source>
        <dbReference type="ARBA" id="ARBA00022692"/>
    </source>
</evidence>
<evidence type="ECO:0000256" key="10">
    <source>
        <dbReference type="PROSITE-ProRule" id="PRU01360"/>
    </source>
</evidence>
<keyword evidence="7 10" id="KW-0472">Membrane</keyword>
<keyword evidence="5 12" id="KW-0732">Signal</keyword>
<evidence type="ECO:0000313" key="15">
    <source>
        <dbReference type="EMBL" id="TRX05233.1"/>
    </source>
</evidence>
<dbReference type="Gene3D" id="2.40.170.20">
    <property type="entry name" value="TonB-dependent receptor, beta-barrel domain"/>
    <property type="match status" value="1"/>
</dbReference>
<comment type="subcellular location">
    <subcellularLocation>
        <location evidence="1 10">Cell outer membrane</location>
        <topology evidence="1 10">Multi-pass membrane protein</topology>
    </subcellularLocation>
</comment>
<evidence type="ECO:0000256" key="7">
    <source>
        <dbReference type="ARBA" id="ARBA00023136"/>
    </source>
</evidence>
<evidence type="ECO:0000256" key="2">
    <source>
        <dbReference type="ARBA" id="ARBA00022448"/>
    </source>
</evidence>
<evidence type="ECO:0000256" key="1">
    <source>
        <dbReference type="ARBA" id="ARBA00004571"/>
    </source>
</evidence>
<evidence type="ECO:0000256" key="12">
    <source>
        <dbReference type="SAM" id="SignalP"/>
    </source>
</evidence>
<evidence type="ECO:0000313" key="16">
    <source>
        <dbReference type="Proteomes" id="UP000318528"/>
    </source>
</evidence>
<dbReference type="InterPro" id="IPR036942">
    <property type="entry name" value="Beta-barrel_TonB_sf"/>
</dbReference>
<protein>
    <submittedName>
        <fullName evidence="15">TonB-dependent receptor</fullName>
    </submittedName>
</protein>
<feature type="signal peptide" evidence="12">
    <location>
        <begin position="1"/>
        <end position="18"/>
    </location>
</feature>
<dbReference type="InterPro" id="IPR037066">
    <property type="entry name" value="Plug_dom_sf"/>
</dbReference>
<dbReference type="InterPro" id="IPR039426">
    <property type="entry name" value="TonB-dep_rcpt-like"/>
</dbReference>
<keyword evidence="16" id="KW-1185">Reference proteome</keyword>
<reference evidence="15 16" key="1">
    <citation type="submission" date="2019-07" db="EMBL/GenBank/DDBJ databases">
        <title>Novel species of Flavobacterium.</title>
        <authorList>
            <person name="Liu Q."/>
            <person name="Xin Y.-H."/>
        </authorList>
    </citation>
    <scope>NUCLEOTIDE SEQUENCE [LARGE SCALE GENOMIC DNA]</scope>
    <source>
        <strain evidence="15 16">GSP39</strain>
    </source>
</reference>
<dbReference type="RefSeq" id="WP_143387575.1">
    <property type="nucleotide sequence ID" value="NZ_VJZM01000015.1"/>
</dbReference>
<evidence type="ECO:0000256" key="5">
    <source>
        <dbReference type="ARBA" id="ARBA00022729"/>
    </source>
</evidence>
<dbReference type="Proteomes" id="UP000318528">
    <property type="component" value="Unassembled WGS sequence"/>
</dbReference>
<dbReference type="PANTHER" id="PTHR30069:SF29">
    <property type="entry name" value="HEMOGLOBIN AND HEMOGLOBIN-HAPTOGLOBIN-BINDING PROTEIN 1-RELATED"/>
    <property type="match status" value="1"/>
</dbReference>
<keyword evidence="6 11" id="KW-0798">TonB box</keyword>
<keyword evidence="2 10" id="KW-0813">Transport</keyword>
<feature type="domain" description="TonB-dependent receptor-like beta-barrel" evidence="13">
    <location>
        <begin position="339"/>
        <end position="837"/>
    </location>
</feature>
<dbReference type="InterPro" id="IPR000531">
    <property type="entry name" value="Beta-barrel_TonB"/>
</dbReference>
<dbReference type="Pfam" id="PF00593">
    <property type="entry name" value="TonB_dep_Rec_b-barrel"/>
    <property type="match status" value="1"/>
</dbReference>
<dbReference type="PANTHER" id="PTHR30069">
    <property type="entry name" value="TONB-DEPENDENT OUTER MEMBRANE RECEPTOR"/>
    <property type="match status" value="1"/>
</dbReference>
<sequence length="867" mass="97340">MKSKSYLILVLLSLKSFAQSQKENSKTSQDSIKKENSKTSQDSIKKEMLKEVVITASRISETFLRSPISIEQLKSADVKNMGSPSCFDALENLKGVQIITPSLGFKVINTRGFANTTNVRFAQLVDGIDNQAPHLGTPIANALGANDLDIDKIEIIPGAASALYGMNAINGLANIQTKNPFEYQGLSIQQLTGVNHVGNIDRFSPQLYTQANFRYAKALNSKIAFKINGSTTGGTDWVADNRTDLAPNSNASTNLYGTDNPAFDEVNGYGNESANRKTLTLNGKKYVVSRTGYRETDIADYNIQNYKGDVGLYFRPKKGHQLAVTYKGALINTVYQRSNRFRLEDYTLNQYAIDYQSDIFQIRTYLTQENTGKSYNMRSLAENMDRAFKSDDQWFSDYTTAYKNAINGGSNVANAHKTARELSDLGRFQPGTDAYNQKKDELVNINNWDYGAALRVKSSLFHSEGVLNWDKLFSSFFKKIDAQLLSGFDYRTYIIVPDGNYFINPVNSSKNLTYGKTGGFTQLSKDLFDKKLRLSATMRLDKADYFDLKFTPRITAVYSPKEEINFRASYQSGYRFPSIFEGFSNVNSGGVKRVGGLRIMSDGIFENSYTKASIDKFQAQVNSDINTLGLTQAQAIDKNKAIIQKNPYTYLQPEFVRSFEFGFRGVALNKSLFIDTDFYYNSYENFIAQVEASIPNTTDAALIPTSLYSKASQSRYRLWTNSKSKIYNYGGSLGLKYKYNNVFSFLGNLTYTKLDRTDDKDGLEDGFNTPKFIVNGTVITENLWRNLGASVTYRYQNKYDYVSFLVSGEVPAYWSMDAQVNYNFKKPGVTARLGGTNFLNKTYYSMLGGPSIGGLYYLSLTWNVGKI</sequence>
<feature type="chain" id="PRO_5046367660" evidence="12">
    <location>
        <begin position="19"/>
        <end position="867"/>
    </location>
</feature>
<keyword evidence="8 15" id="KW-0675">Receptor</keyword>
<evidence type="ECO:0000259" key="13">
    <source>
        <dbReference type="Pfam" id="PF00593"/>
    </source>
</evidence>
<evidence type="ECO:0000256" key="3">
    <source>
        <dbReference type="ARBA" id="ARBA00022452"/>
    </source>
</evidence>
<dbReference type="Pfam" id="PF07715">
    <property type="entry name" value="Plug"/>
    <property type="match status" value="1"/>
</dbReference>
<comment type="similarity">
    <text evidence="10 11">Belongs to the TonB-dependent receptor family.</text>
</comment>
<dbReference type="InterPro" id="IPR012910">
    <property type="entry name" value="Plug_dom"/>
</dbReference>
<evidence type="ECO:0000259" key="14">
    <source>
        <dbReference type="Pfam" id="PF07715"/>
    </source>
</evidence>
<dbReference type="PROSITE" id="PS52016">
    <property type="entry name" value="TONB_DEPENDENT_REC_3"/>
    <property type="match status" value="1"/>
</dbReference>
<evidence type="ECO:0000256" key="6">
    <source>
        <dbReference type="ARBA" id="ARBA00023077"/>
    </source>
</evidence>